<dbReference type="GO" id="GO:0006313">
    <property type="term" value="P:DNA transposition"/>
    <property type="evidence" value="ECO:0007669"/>
    <property type="project" value="InterPro"/>
</dbReference>
<keyword evidence="5" id="KW-1185">Reference proteome</keyword>
<evidence type="ECO:0000259" key="2">
    <source>
        <dbReference type="Pfam" id="PF01498"/>
    </source>
</evidence>
<dbReference type="InterPro" id="IPR002492">
    <property type="entry name" value="Transposase_Tc1-like"/>
</dbReference>
<dbReference type="Pfam" id="PF13358">
    <property type="entry name" value="DDE_3"/>
    <property type="match status" value="1"/>
</dbReference>
<dbReference type="Gene3D" id="3.30.420.10">
    <property type="entry name" value="Ribonuclease H-like superfamily/Ribonuclease H"/>
    <property type="match status" value="3"/>
</dbReference>
<name>A0AAN8LL77_9TELE</name>
<dbReference type="GO" id="GO:0015074">
    <property type="term" value="P:DNA integration"/>
    <property type="evidence" value="ECO:0007669"/>
    <property type="project" value="InterPro"/>
</dbReference>
<accession>A0AAN8LL77</accession>
<dbReference type="Pfam" id="PF01498">
    <property type="entry name" value="HTH_Tnp_Tc3_2"/>
    <property type="match status" value="1"/>
</dbReference>
<evidence type="ECO:0000313" key="5">
    <source>
        <dbReference type="Proteomes" id="UP001356427"/>
    </source>
</evidence>
<evidence type="ECO:0000259" key="3">
    <source>
        <dbReference type="Pfam" id="PF13358"/>
    </source>
</evidence>
<evidence type="ECO:0000256" key="1">
    <source>
        <dbReference type="SAM" id="MobiDB-lite"/>
    </source>
</evidence>
<dbReference type="AlphaFoldDB" id="A0AAN8LL77"/>
<sequence>MITRTPVHVQARLKFARVHPEEDWENVIWALKMKRGWVFQHDNDPKHTARAMKEWLRKKHFKVLESPDLNPIENLWRELKVCVAQRQPQNITALEEICMEEWAKIPATEQEAEKRCMKCELSQISPRGVKMITRTVSKNPRTTRGDLVNDLQRAGTKVTKPTISNTLRRQGLKSCSARRVPLLKPHDNDPKHTARATKEWLRKKHFKVLEWPSQSPDLNPIENLWRELKVRVAQRQPQNITALEEICMEEWAKIPATIWGRGPKHFCSIEGSNNTVASTIFKWKKFGTTKTLPRAGRLAKLSNRGRRALVREVTKNPMVTLTELQSSSVEMGELPRRTTISAALHQSIELFGLNAKRHFWRKPGTIPTVKHSGGSIMLWGCFSAAGTGRLVRIKGKMNGAKYRKILDENLLQSAQDLRLRRRFTFQQDNDPKHTVKTMQDTPTPPAKDQTQEVAEEERQWEATEVKEADHVPDTMQTPDVPPPTPAKDQFQEELVIRPLHSGDIYASFQFRTLWDTDFLRGSKVSHYRLFPKSLGQVISKFSVRELHISFTQGYWRTMQWGQPFLPSPPGAELWVWFQDTVTDVDSAWKELTNVLSGIFCASLNFIDSTNTVQPSASFKPLGLGNVTDQRFLRYAVLPREIVCTENLTPWKKLLPCGSKAGLAVLMKSEKLFHSSFHSQALHFRPVCQDWKCKSTVWELRQTLNVVFDLHTSGQGKREWSLFKMFSRTLTEACPLASSSKVYVDVTDNPQGELFELSPTTPLLSQAVVLGDRRTYSVYDLTNQATFGQTRSLNMLLRWRAAESGDMLRPLLHGERYVAGYGLQTGEIHTLMYNNHPYRAFPVLLLETVPWYLRLYIHTLTVTSKGRDNKPSYIHYQPSKDRLRPHLLEMLVQMPPNSVTEVTVQFERALLKWTEYTPDPNHGFYVGSSVISALVPSVVAMDTNSTRECPLFSSFFPCKEESSYFMRVYTEPLLVNLPTPDFSMPYNVICLTCTVVAVGYGSLYNLLTRNFQVEEPSPGLAKRLANIIRRLRGVPLL</sequence>
<dbReference type="GO" id="GO:0042765">
    <property type="term" value="C:GPI-anchor transamidase complex"/>
    <property type="evidence" value="ECO:0007669"/>
    <property type="project" value="InterPro"/>
</dbReference>
<dbReference type="InterPro" id="IPR007245">
    <property type="entry name" value="PIG-T"/>
</dbReference>
<dbReference type="InterPro" id="IPR038717">
    <property type="entry name" value="Tc1-like_DDE_dom"/>
</dbReference>
<dbReference type="GO" id="GO:0016255">
    <property type="term" value="P:attachment of GPI anchor to protein"/>
    <property type="evidence" value="ECO:0007669"/>
    <property type="project" value="InterPro"/>
</dbReference>
<dbReference type="PANTHER" id="PTHR12959">
    <property type="entry name" value="GPI TRANSAMIDASE COMPONENT PIG-T-RELATED"/>
    <property type="match status" value="1"/>
</dbReference>
<reference evidence="4 5" key="1">
    <citation type="submission" date="2021-04" db="EMBL/GenBank/DDBJ databases">
        <authorList>
            <person name="De Guttry C."/>
            <person name="Zahm M."/>
            <person name="Klopp C."/>
            <person name="Cabau C."/>
            <person name="Louis A."/>
            <person name="Berthelot C."/>
            <person name="Parey E."/>
            <person name="Roest Crollius H."/>
            <person name="Montfort J."/>
            <person name="Robinson-Rechavi M."/>
            <person name="Bucao C."/>
            <person name="Bouchez O."/>
            <person name="Gislard M."/>
            <person name="Lluch J."/>
            <person name="Milhes M."/>
            <person name="Lampietro C."/>
            <person name="Lopez Roques C."/>
            <person name="Donnadieu C."/>
            <person name="Braasch I."/>
            <person name="Desvignes T."/>
            <person name="Postlethwait J."/>
            <person name="Bobe J."/>
            <person name="Wedekind C."/>
            <person name="Guiguen Y."/>
        </authorList>
    </citation>
    <scope>NUCLEOTIDE SEQUENCE [LARGE SCALE GENOMIC DNA]</scope>
    <source>
        <strain evidence="4">Cs_M1</strain>
        <tissue evidence="4">Blood</tissue>
    </source>
</reference>
<dbReference type="PANTHER" id="PTHR12959:SF11">
    <property type="entry name" value="GPI TRANSAMIDASE COMPONENT PIG-T"/>
    <property type="match status" value="1"/>
</dbReference>
<evidence type="ECO:0000313" key="4">
    <source>
        <dbReference type="EMBL" id="KAK6303136.1"/>
    </source>
</evidence>
<dbReference type="EMBL" id="JAGTTL010000024">
    <property type="protein sequence ID" value="KAK6303136.1"/>
    <property type="molecule type" value="Genomic_DNA"/>
</dbReference>
<dbReference type="GO" id="GO:0003677">
    <property type="term" value="F:DNA binding"/>
    <property type="evidence" value="ECO:0007669"/>
    <property type="project" value="InterPro"/>
</dbReference>
<feature type="domain" description="Transposase Tc1-like" evidence="2">
    <location>
        <begin position="131"/>
        <end position="186"/>
    </location>
</feature>
<protein>
    <submittedName>
        <fullName evidence="4">Uncharacterized protein</fullName>
    </submittedName>
</protein>
<dbReference type="Proteomes" id="UP001356427">
    <property type="component" value="Unassembled WGS sequence"/>
</dbReference>
<organism evidence="4 5">
    <name type="scientific">Coregonus suidteri</name>
    <dbReference type="NCBI Taxonomy" id="861788"/>
    <lineage>
        <taxon>Eukaryota</taxon>
        <taxon>Metazoa</taxon>
        <taxon>Chordata</taxon>
        <taxon>Craniata</taxon>
        <taxon>Vertebrata</taxon>
        <taxon>Euteleostomi</taxon>
        <taxon>Actinopterygii</taxon>
        <taxon>Neopterygii</taxon>
        <taxon>Teleostei</taxon>
        <taxon>Protacanthopterygii</taxon>
        <taxon>Salmoniformes</taxon>
        <taxon>Salmonidae</taxon>
        <taxon>Coregoninae</taxon>
        <taxon>Coregonus</taxon>
    </lineage>
</organism>
<dbReference type="Pfam" id="PF04113">
    <property type="entry name" value="Gpi16"/>
    <property type="match status" value="2"/>
</dbReference>
<dbReference type="InterPro" id="IPR036397">
    <property type="entry name" value="RNaseH_sf"/>
</dbReference>
<feature type="domain" description="Tc1-like transposase DDE" evidence="3">
    <location>
        <begin position="187"/>
        <end position="243"/>
    </location>
</feature>
<gene>
    <name evidence="4" type="ORF">J4Q44_G00255900</name>
</gene>
<proteinExistence type="predicted"/>
<feature type="region of interest" description="Disordered" evidence="1">
    <location>
        <begin position="428"/>
        <end position="458"/>
    </location>
</feature>
<comment type="caution">
    <text evidence="4">The sequence shown here is derived from an EMBL/GenBank/DDBJ whole genome shotgun (WGS) entry which is preliminary data.</text>
</comment>